<evidence type="ECO:0000313" key="2">
    <source>
        <dbReference type="Proteomes" id="UP000232883"/>
    </source>
</evidence>
<name>A0A2K8Z312_9BACT</name>
<protein>
    <submittedName>
        <fullName evidence="1">Uncharacterized protein</fullName>
    </submittedName>
</protein>
<dbReference type="RefSeq" id="WP_100990280.1">
    <property type="nucleotide sequence ID" value="NZ_CP025096.1"/>
</dbReference>
<proteinExistence type="predicted"/>
<dbReference type="OrthoDB" id="8481978at2"/>
<evidence type="ECO:0000313" key="1">
    <source>
        <dbReference type="EMBL" id="AUD04214.1"/>
    </source>
</evidence>
<keyword evidence="2" id="KW-1185">Reference proteome</keyword>
<dbReference type="AlphaFoldDB" id="A0A2K8Z312"/>
<accession>A0A2K8Z312</accession>
<dbReference type="Proteomes" id="UP000232883">
    <property type="component" value="Chromosome"/>
</dbReference>
<reference evidence="1 2" key="1">
    <citation type="submission" date="2017-11" db="EMBL/GenBank/DDBJ databases">
        <title>Taxonomic description and genome sequences of Spirosoma HA7 sp. nov., isolated from pollen microhabitat of Corylus avellana.</title>
        <authorList>
            <person name="Ambika Manirajan B."/>
            <person name="Suarez C."/>
            <person name="Ratering S."/>
            <person name="Geissler-Plaum R."/>
            <person name="Cardinale M."/>
            <person name="Sylvia S."/>
        </authorList>
    </citation>
    <scope>NUCLEOTIDE SEQUENCE [LARGE SCALE GENOMIC DNA]</scope>
    <source>
        <strain evidence="1 2">HA7</strain>
    </source>
</reference>
<gene>
    <name evidence="1" type="ORF">CWM47_21660</name>
</gene>
<sequence>METTSIGIRPGFLPEGTYWPCPEGITVQRINMLTQEVGKHILPCTLEQFEEGRRKARQGDLMQDAFPFLTPPDREFLISGIPPLQWAELFPLPLTFSQSSVEQILAELRPVMDELFGGTASRPLALDRLLEEVGRDFEPLLDDDQTKLQHWVQGWALQQGLILAE</sequence>
<dbReference type="KEGG" id="spir:CWM47_21660"/>
<organism evidence="1 2">
    <name type="scientific">Spirosoma pollinicola</name>
    <dbReference type="NCBI Taxonomy" id="2057025"/>
    <lineage>
        <taxon>Bacteria</taxon>
        <taxon>Pseudomonadati</taxon>
        <taxon>Bacteroidota</taxon>
        <taxon>Cytophagia</taxon>
        <taxon>Cytophagales</taxon>
        <taxon>Cytophagaceae</taxon>
        <taxon>Spirosoma</taxon>
    </lineage>
</organism>
<dbReference type="EMBL" id="CP025096">
    <property type="protein sequence ID" value="AUD04214.1"/>
    <property type="molecule type" value="Genomic_DNA"/>
</dbReference>